<evidence type="ECO:0000313" key="13">
    <source>
        <dbReference type="EMBL" id="KAK1796164.1"/>
    </source>
</evidence>
<evidence type="ECO:0000256" key="1">
    <source>
        <dbReference type="ARBA" id="ARBA00001946"/>
    </source>
</evidence>
<dbReference type="InterPro" id="IPR036424">
    <property type="entry name" value="UPP_synth-like_sf"/>
</dbReference>
<evidence type="ECO:0000256" key="9">
    <source>
        <dbReference type="ARBA" id="ARBA00022842"/>
    </source>
</evidence>
<evidence type="ECO:0000256" key="12">
    <source>
        <dbReference type="ARBA" id="ARBA00047353"/>
    </source>
</evidence>
<dbReference type="InterPro" id="IPR038887">
    <property type="entry name" value="Nus1/NgBR"/>
</dbReference>
<evidence type="ECO:0000313" key="14">
    <source>
        <dbReference type="Proteomes" id="UP001239994"/>
    </source>
</evidence>
<reference evidence="13" key="1">
    <citation type="submission" date="2023-03" db="EMBL/GenBank/DDBJ databases">
        <title>Electrophorus voltai genome.</title>
        <authorList>
            <person name="Bian C."/>
        </authorList>
    </citation>
    <scope>NUCLEOTIDE SEQUENCE</scope>
    <source>
        <strain evidence="13">CB-2022</strain>
        <tissue evidence="13">Muscle</tissue>
    </source>
</reference>
<comment type="caution">
    <text evidence="13">The sequence shown here is derived from an EMBL/GenBank/DDBJ whole genome shotgun (WGS) entry which is preliminary data.</text>
</comment>
<keyword evidence="9" id="KW-0460">Magnesium</keyword>
<keyword evidence="8" id="KW-0256">Endoplasmic reticulum</keyword>
<dbReference type="SUPFAM" id="SSF64005">
    <property type="entry name" value="Undecaprenyl diphosphate synthase"/>
    <property type="match status" value="1"/>
</dbReference>
<evidence type="ECO:0000256" key="10">
    <source>
        <dbReference type="ARBA" id="ARBA00022989"/>
    </source>
</evidence>
<proteinExistence type="inferred from homology"/>
<protein>
    <recommendedName>
        <fullName evidence="5">ditrans,polycis-polyprenyl diphosphate synthase [(2E,6E)-farnesyldiphosphate specific]</fullName>
        <ecNumber evidence="5">2.5.1.87</ecNumber>
    </recommendedName>
</protein>
<dbReference type="EMBL" id="JAROKS010000015">
    <property type="protein sequence ID" value="KAK1796164.1"/>
    <property type="molecule type" value="Genomic_DNA"/>
</dbReference>
<dbReference type="GO" id="GO:0005789">
    <property type="term" value="C:endoplasmic reticulum membrane"/>
    <property type="evidence" value="ECO:0007669"/>
    <property type="project" value="UniProtKB-SubCell"/>
</dbReference>
<keyword evidence="10" id="KW-1133">Transmembrane helix</keyword>
<keyword evidence="6" id="KW-0808">Transferase</keyword>
<dbReference type="PANTHER" id="PTHR21528">
    <property type="entry name" value="DEHYDRODOLICHYL DIPHOSPHATE SYNTHASE COMPLEX SUBUNIT NUS1"/>
    <property type="match status" value="1"/>
</dbReference>
<dbReference type="PANTHER" id="PTHR21528:SF0">
    <property type="entry name" value="DEHYDRODOLICHYL DIPHOSPHATE SYNTHASE COMPLEX SUBUNIT NUS1"/>
    <property type="match status" value="1"/>
</dbReference>
<evidence type="ECO:0000256" key="7">
    <source>
        <dbReference type="ARBA" id="ARBA00022692"/>
    </source>
</evidence>
<comment type="catalytic activity">
    <reaction evidence="12">
        <text>n isopentenyl diphosphate + (2E,6E)-farnesyl diphosphate = a di-trans,poly-cis-polyprenyl diphosphate + n diphosphate</text>
        <dbReference type="Rhea" id="RHEA:53008"/>
        <dbReference type="Rhea" id="RHEA-COMP:19494"/>
        <dbReference type="ChEBI" id="CHEBI:33019"/>
        <dbReference type="ChEBI" id="CHEBI:128769"/>
        <dbReference type="ChEBI" id="CHEBI:136960"/>
        <dbReference type="ChEBI" id="CHEBI:175763"/>
        <dbReference type="EC" id="2.5.1.87"/>
    </reaction>
</comment>
<evidence type="ECO:0000256" key="8">
    <source>
        <dbReference type="ARBA" id="ARBA00022824"/>
    </source>
</evidence>
<dbReference type="AlphaFoldDB" id="A0AAD8ZD32"/>
<evidence type="ECO:0000256" key="2">
    <source>
        <dbReference type="ARBA" id="ARBA00004586"/>
    </source>
</evidence>
<evidence type="ECO:0000256" key="5">
    <source>
        <dbReference type="ARBA" id="ARBA00012596"/>
    </source>
</evidence>
<dbReference type="EC" id="2.5.1.87" evidence="5"/>
<comment type="subcellular location">
    <subcellularLocation>
        <location evidence="2">Endoplasmic reticulum membrane</location>
    </subcellularLocation>
</comment>
<keyword evidence="7" id="KW-0812">Transmembrane</keyword>
<evidence type="ECO:0000256" key="6">
    <source>
        <dbReference type="ARBA" id="ARBA00022679"/>
    </source>
</evidence>
<dbReference type="Gene3D" id="3.40.1180.10">
    <property type="entry name" value="Decaprenyl diphosphate synthase-like"/>
    <property type="match status" value="1"/>
</dbReference>
<sequence length="339" mass="38150">MALVYEFVWRVLHALLQLQRTIITWLRVHVWKWSGRLWKRATAALLVSLALGFPSHKKIGTQTAKRVSRRVRLRTDEKALEKLPLHVGLLIVEDDHQYTDIANLVVWCMAVGISYVSVYDNAGVFRRNNSRLMEEIMKQQRELLDPEKRRTSLELISHSSEQQEPVLSCQTVVKVLSPDDGKLSIVRAAQQLCKSVEQKERTSTDISVPLLDSLLRESKDIPDPDLVMKFGPVDSTLGFLPWHIRLTEFMIHSAVLSLTGGQEAGGKACSRSFRSALEQHSRSLLTVNSPGILVNGFQCLNAGSVLVSSSSLPSHKDVSYEDFLSALRHYAACEQRLGK</sequence>
<dbReference type="GO" id="GO:1904423">
    <property type="term" value="C:dehydrodolichyl diphosphate synthase complex"/>
    <property type="evidence" value="ECO:0007669"/>
    <property type="project" value="InterPro"/>
</dbReference>
<comment type="cofactor">
    <cofactor evidence="1">
        <name>Mg(2+)</name>
        <dbReference type="ChEBI" id="CHEBI:18420"/>
    </cofactor>
</comment>
<keyword evidence="14" id="KW-1185">Reference proteome</keyword>
<comment type="similarity">
    <text evidence="4">Belongs to the UPP synthase family.</text>
</comment>
<gene>
    <name evidence="13" type="ORF">P4O66_009247</name>
</gene>
<name>A0AAD8ZD32_9TELE</name>
<evidence type="ECO:0000256" key="4">
    <source>
        <dbReference type="ARBA" id="ARBA00005432"/>
    </source>
</evidence>
<comment type="pathway">
    <text evidence="3">Protein modification; protein glycosylation.</text>
</comment>
<dbReference type="Proteomes" id="UP001239994">
    <property type="component" value="Unassembled WGS sequence"/>
</dbReference>
<accession>A0AAD8ZD32</accession>
<organism evidence="13 14">
    <name type="scientific">Electrophorus voltai</name>
    <dbReference type="NCBI Taxonomy" id="2609070"/>
    <lineage>
        <taxon>Eukaryota</taxon>
        <taxon>Metazoa</taxon>
        <taxon>Chordata</taxon>
        <taxon>Craniata</taxon>
        <taxon>Vertebrata</taxon>
        <taxon>Euteleostomi</taxon>
        <taxon>Actinopterygii</taxon>
        <taxon>Neopterygii</taxon>
        <taxon>Teleostei</taxon>
        <taxon>Ostariophysi</taxon>
        <taxon>Gymnotiformes</taxon>
        <taxon>Gymnotoidei</taxon>
        <taxon>Gymnotidae</taxon>
        <taxon>Electrophorus</taxon>
    </lineage>
</organism>
<evidence type="ECO:0000256" key="3">
    <source>
        <dbReference type="ARBA" id="ARBA00004922"/>
    </source>
</evidence>
<keyword evidence="11" id="KW-0472">Membrane</keyword>
<evidence type="ECO:0000256" key="11">
    <source>
        <dbReference type="ARBA" id="ARBA00023136"/>
    </source>
</evidence>
<dbReference type="GO" id="GO:0045547">
    <property type="term" value="F:ditrans,polycis-polyprenyl diphosphate synthase [(2E,6E)-farnesyl diphosphate specific] activity"/>
    <property type="evidence" value="ECO:0007669"/>
    <property type="project" value="UniProtKB-EC"/>
</dbReference>